<dbReference type="HOGENOM" id="CLU_2905147_0_0_1"/>
<name>A0A067NX15_PLEO1</name>
<sequence>MLHRAFARGLESVILLSIPFIPTLCLIHCFCTIRYHNIEHEVPFLGGDDDVELGTICSGWNI</sequence>
<keyword evidence="1" id="KW-0812">Transmembrane</keyword>
<keyword evidence="1" id="KW-0472">Membrane</keyword>
<keyword evidence="1" id="KW-1133">Transmembrane helix</keyword>
<reference evidence="3" key="1">
    <citation type="journal article" date="2014" name="Proc. Natl. Acad. Sci. U.S.A.">
        <title>Extensive sampling of basidiomycete genomes demonstrates inadequacy of the white-rot/brown-rot paradigm for wood decay fungi.</title>
        <authorList>
            <person name="Riley R."/>
            <person name="Salamov A.A."/>
            <person name="Brown D.W."/>
            <person name="Nagy L.G."/>
            <person name="Floudas D."/>
            <person name="Held B.W."/>
            <person name="Levasseur A."/>
            <person name="Lombard V."/>
            <person name="Morin E."/>
            <person name="Otillar R."/>
            <person name="Lindquist E.A."/>
            <person name="Sun H."/>
            <person name="LaButti K.M."/>
            <person name="Schmutz J."/>
            <person name="Jabbour D."/>
            <person name="Luo H."/>
            <person name="Baker S.E."/>
            <person name="Pisabarro A.G."/>
            <person name="Walton J.D."/>
            <person name="Blanchette R.A."/>
            <person name="Henrissat B."/>
            <person name="Martin F."/>
            <person name="Cullen D."/>
            <person name="Hibbett D.S."/>
            <person name="Grigoriev I.V."/>
        </authorList>
    </citation>
    <scope>NUCLEOTIDE SEQUENCE [LARGE SCALE GENOMIC DNA]</scope>
    <source>
        <strain evidence="3">PC15</strain>
    </source>
</reference>
<dbReference type="AlphaFoldDB" id="A0A067NX15"/>
<dbReference type="VEuPathDB" id="FungiDB:PLEOSDRAFT_1087506"/>
<gene>
    <name evidence="2" type="ORF">PLEOSDRAFT_1087506</name>
</gene>
<proteinExistence type="predicted"/>
<evidence type="ECO:0000313" key="2">
    <source>
        <dbReference type="EMBL" id="KDQ32613.1"/>
    </source>
</evidence>
<feature type="transmembrane region" description="Helical" evidence="1">
    <location>
        <begin position="12"/>
        <end position="35"/>
    </location>
</feature>
<organism evidence="2 3">
    <name type="scientific">Pleurotus ostreatus (strain PC15)</name>
    <name type="common">Oyster mushroom</name>
    <dbReference type="NCBI Taxonomy" id="1137138"/>
    <lineage>
        <taxon>Eukaryota</taxon>
        <taxon>Fungi</taxon>
        <taxon>Dikarya</taxon>
        <taxon>Basidiomycota</taxon>
        <taxon>Agaricomycotina</taxon>
        <taxon>Agaricomycetes</taxon>
        <taxon>Agaricomycetidae</taxon>
        <taxon>Agaricales</taxon>
        <taxon>Pleurotineae</taxon>
        <taxon>Pleurotaceae</taxon>
        <taxon>Pleurotus</taxon>
    </lineage>
</organism>
<evidence type="ECO:0000313" key="3">
    <source>
        <dbReference type="Proteomes" id="UP000027073"/>
    </source>
</evidence>
<dbReference type="InParanoid" id="A0A067NX15"/>
<dbReference type="EMBL" id="KL198004">
    <property type="protein sequence ID" value="KDQ32613.1"/>
    <property type="molecule type" value="Genomic_DNA"/>
</dbReference>
<dbReference type="Proteomes" id="UP000027073">
    <property type="component" value="Unassembled WGS sequence"/>
</dbReference>
<evidence type="ECO:0000256" key="1">
    <source>
        <dbReference type="SAM" id="Phobius"/>
    </source>
</evidence>
<protein>
    <submittedName>
        <fullName evidence="2">Uncharacterized protein</fullName>
    </submittedName>
</protein>
<accession>A0A067NX15</accession>